<comment type="caution">
    <text evidence="5">The sequence shown here is derived from an EMBL/GenBank/DDBJ whole genome shotgun (WGS) entry which is preliminary data.</text>
</comment>
<evidence type="ECO:0000256" key="2">
    <source>
        <dbReference type="ARBA" id="ARBA00022825"/>
    </source>
</evidence>
<organism evidence="5 6">
    <name type="scientific">Flavobacterium turcicum</name>
    <dbReference type="NCBI Taxonomy" id="2764718"/>
    <lineage>
        <taxon>Bacteria</taxon>
        <taxon>Pseudomonadati</taxon>
        <taxon>Bacteroidota</taxon>
        <taxon>Flavobacteriia</taxon>
        <taxon>Flavobacteriales</taxon>
        <taxon>Flavobacteriaceae</taxon>
        <taxon>Flavobacterium</taxon>
    </lineage>
</organism>
<dbReference type="PANTHER" id="PTHR42776">
    <property type="entry name" value="SERINE PEPTIDASE S9 FAMILY MEMBER"/>
    <property type="match status" value="1"/>
</dbReference>
<dbReference type="Proteomes" id="UP000621670">
    <property type="component" value="Unassembled WGS sequence"/>
</dbReference>
<proteinExistence type="predicted"/>
<keyword evidence="2" id="KW-0645">Protease</keyword>
<dbReference type="EMBL" id="JACRUM010000002">
    <property type="protein sequence ID" value="MBC5862749.1"/>
    <property type="molecule type" value="Genomic_DNA"/>
</dbReference>
<dbReference type="SUPFAM" id="SSF82171">
    <property type="entry name" value="DPP6 N-terminal domain-like"/>
    <property type="match status" value="1"/>
</dbReference>
<keyword evidence="6" id="KW-1185">Reference proteome</keyword>
<keyword evidence="3" id="KW-0732">Signal</keyword>
<evidence type="ECO:0000259" key="4">
    <source>
        <dbReference type="Pfam" id="PF00326"/>
    </source>
</evidence>
<dbReference type="Pfam" id="PF07676">
    <property type="entry name" value="PD40"/>
    <property type="match status" value="2"/>
</dbReference>
<dbReference type="InterPro" id="IPR011659">
    <property type="entry name" value="WD40"/>
</dbReference>
<evidence type="ECO:0000313" key="5">
    <source>
        <dbReference type="EMBL" id="MBC5862749.1"/>
    </source>
</evidence>
<reference evidence="5 6" key="1">
    <citation type="submission" date="2020-08" db="EMBL/GenBank/DDBJ databases">
        <title>Description of novel Flavobacterium F-400 isolate.</title>
        <authorList>
            <person name="Saticioglu I."/>
            <person name="Duman M."/>
            <person name="Altun S."/>
        </authorList>
    </citation>
    <scope>NUCLEOTIDE SEQUENCE [LARGE SCALE GENOMIC DNA]</scope>
    <source>
        <strain evidence="5 6">F-400</strain>
    </source>
</reference>
<feature type="chain" id="PRO_5046344007" evidence="3">
    <location>
        <begin position="19"/>
        <end position="717"/>
    </location>
</feature>
<protein>
    <submittedName>
        <fullName evidence="5">S9 family peptidase</fullName>
    </submittedName>
</protein>
<evidence type="ECO:0000256" key="3">
    <source>
        <dbReference type="SAM" id="SignalP"/>
    </source>
</evidence>
<keyword evidence="1" id="KW-0378">Hydrolase</keyword>
<dbReference type="PANTHER" id="PTHR42776:SF27">
    <property type="entry name" value="DIPEPTIDYL PEPTIDASE FAMILY MEMBER 6"/>
    <property type="match status" value="1"/>
</dbReference>
<evidence type="ECO:0000256" key="1">
    <source>
        <dbReference type="ARBA" id="ARBA00022801"/>
    </source>
</evidence>
<dbReference type="RefSeq" id="WP_166133916.1">
    <property type="nucleotide sequence ID" value="NZ_JAAOBY010000002.1"/>
</dbReference>
<feature type="signal peptide" evidence="3">
    <location>
        <begin position="1"/>
        <end position="18"/>
    </location>
</feature>
<dbReference type="Gene3D" id="2.120.10.30">
    <property type="entry name" value="TolB, C-terminal domain"/>
    <property type="match status" value="2"/>
</dbReference>
<dbReference type="SUPFAM" id="SSF53474">
    <property type="entry name" value="alpha/beta-Hydrolases"/>
    <property type="match status" value="1"/>
</dbReference>
<evidence type="ECO:0000313" key="6">
    <source>
        <dbReference type="Proteomes" id="UP000621670"/>
    </source>
</evidence>
<feature type="domain" description="Peptidase S9 prolyl oligopeptidase catalytic" evidence="4">
    <location>
        <begin position="508"/>
        <end position="715"/>
    </location>
</feature>
<dbReference type="InterPro" id="IPR001375">
    <property type="entry name" value="Peptidase_S9_cat"/>
</dbReference>
<dbReference type="InterPro" id="IPR011042">
    <property type="entry name" value="6-blade_b-propeller_TolB-like"/>
</dbReference>
<dbReference type="Pfam" id="PF00326">
    <property type="entry name" value="Peptidase_S9"/>
    <property type="match status" value="1"/>
</dbReference>
<gene>
    <name evidence="5" type="ORF">H8R26_04880</name>
</gene>
<accession>A0ABR7JF15</accession>
<dbReference type="Gene3D" id="3.40.50.1820">
    <property type="entry name" value="alpha/beta hydrolase"/>
    <property type="match status" value="1"/>
</dbReference>
<name>A0ABR7JF15_9FLAO</name>
<sequence>MKKILILLLFIPIHFASAQNDSDRIELTDLLKIKNVNSITSSPDGKKAAFTVTSIENDENSSLDYTYRTQIYTWTKDAKNTLKQLTSDKNGASRPAWSPDGKKLAFTRFVKDKTQIFVLDMDGGEATQLTNFKYGANNPKWSPDGNKILFSASISLQELLKDSILNPKKTVPSWNTEKPGFTSNDYLANTKIKANPNGSLAEVRAYLNQNATDKKAIVLNKLNFQSESNLSSEINFNHFFETDAKINSTPKAITTGFYSFSSADYITSGTQILLSGDVDNIENPDRSQESEIFTVATDGSNFKMILGENGKRYSNASVSTSGKWIAFLSGATSFVSIPTLSIMPLNGGPESIQTIPFDRNISNLKWSKDDKFLYFTSQMNGGNVLHRIALSSKKIEALSAADQGISSFDLVADGFLYSKTQVSNPSELYTADSNFKKENKVSTFNNWVLAKKLSYPEKKSFVNELGLTVEYWVMKPTQTTSGEKAPLLLEIHGGPSAMWGPGEESMWHEYQYFCSKGYGVVYSNPRGSGGYGLDFLRANVNDWGKGPASDVLTALDKTVAEGWADQSNLFITGGSYAGYLTAWIISHDNRFKAACAQRGVYDLNTFFGEGNAWRLVPNYFGGYPWEPKVKEILARESPINYVQNITTPFIIFHGANDRRTGFVQAEMMFRSLKVLDRPVEFVVHPGATHEITRNGDNRQRMDQMLRTYEFFQRFLTK</sequence>
<dbReference type="InterPro" id="IPR029058">
    <property type="entry name" value="AB_hydrolase_fold"/>
</dbReference>
<keyword evidence="2" id="KW-0720">Serine protease</keyword>